<proteinExistence type="predicted"/>
<evidence type="ECO:0000256" key="1">
    <source>
        <dbReference type="SAM" id="Phobius"/>
    </source>
</evidence>
<feature type="domain" description="EamA" evidence="2">
    <location>
        <begin position="154"/>
        <end position="283"/>
    </location>
</feature>
<reference evidence="3 4" key="1">
    <citation type="submission" date="2016-10" db="EMBL/GenBank/DDBJ databases">
        <authorList>
            <person name="de Groot N.N."/>
        </authorList>
    </citation>
    <scope>NUCLEOTIDE SEQUENCE [LARGE SCALE GENOMIC DNA]</scope>
    <source>
        <strain evidence="3 4">NE2</strain>
    </source>
</reference>
<keyword evidence="1" id="KW-0472">Membrane</keyword>
<dbReference type="RefSeq" id="WP_244532260.1">
    <property type="nucleotide sequence ID" value="NZ_FOSN01000008.1"/>
</dbReference>
<dbReference type="EMBL" id="FOSN01000008">
    <property type="protein sequence ID" value="SFK47165.1"/>
    <property type="molecule type" value="Genomic_DNA"/>
</dbReference>
<dbReference type="Proteomes" id="UP000198755">
    <property type="component" value="Unassembled WGS sequence"/>
</dbReference>
<feature type="transmembrane region" description="Helical" evidence="1">
    <location>
        <begin position="104"/>
        <end position="122"/>
    </location>
</feature>
<dbReference type="STRING" id="1612308.SAMN05444581_108157"/>
<evidence type="ECO:0000313" key="4">
    <source>
        <dbReference type="Proteomes" id="UP000198755"/>
    </source>
</evidence>
<name>A0A1I3ZSV3_9HYPH</name>
<evidence type="ECO:0000259" key="2">
    <source>
        <dbReference type="Pfam" id="PF00892"/>
    </source>
</evidence>
<feature type="transmembrane region" description="Helical" evidence="1">
    <location>
        <begin position="46"/>
        <end position="65"/>
    </location>
</feature>
<dbReference type="PANTHER" id="PTHR22911:SF103">
    <property type="entry name" value="BLR2811 PROTEIN"/>
    <property type="match status" value="1"/>
</dbReference>
<feature type="transmembrane region" description="Helical" evidence="1">
    <location>
        <begin position="212"/>
        <end position="233"/>
    </location>
</feature>
<keyword evidence="1" id="KW-1133">Transmembrane helix</keyword>
<dbReference type="PANTHER" id="PTHR22911">
    <property type="entry name" value="ACYL-MALONYL CONDENSING ENZYME-RELATED"/>
    <property type="match status" value="1"/>
</dbReference>
<dbReference type="GO" id="GO:0016020">
    <property type="term" value="C:membrane"/>
    <property type="evidence" value="ECO:0007669"/>
    <property type="project" value="InterPro"/>
</dbReference>
<feature type="transmembrane region" description="Helical" evidence="1">
    <location>
        <begin position="129"/>
        <end position="149"/>
    </location>
</feature>
<accession>A0A1I3ZSV3</accession>
<dbReference type="SUPFAM" id="SSF103481">
    <property type="entry name" value="Multidrug resistance efflux transporter EmrE"/>
    <property type="match status" value="2"/>
</dbReference>
<keyword evidence="1" id="KW-0812">Transmembrane</keyword>
<dbReference type="AlphaFoldDB" id="A0A1I3ZSV3"/>
<feature type="domain" description="EamA" evidence="2">
    <location>
        <begin position="13"/>
        <end position="144"/>
    </location>
</feature>
<dbReference type="InterPro" id="IPR037185">
    <property type="entry name" value="EmrE-like"/>
</dbReference>
<feature type="transmembrane region" description="Helical" evidence="1">
    <location>
        <begin position="240"/>
        <end position="263"/>
    </location>
</feature>
<feature type="transmembrane region" description="Helical" evidence="1">
    <location>
        <begin position="184"/>
        <end position="206"/>
    </location>
</feature>
<feature type="transmembrane region" description="Helical" evidence="1">
    <location>
        <begin position="77"/>
        <end position="98"/>
    </location>
</feature>
<dbReference type="Pfam" id="PF00892">
    <property type="entry name" value="EamA"/>
    <property type="match status" value="2"/>
</dbReference>
<evidence type="ECO:0000313" key="3">
    <source>
        <dbReference type="EMBL" id="SFK47165.1"/>
    </source>
</evidence>
<keyword evidence="4" id="KW-1185">Reference proteome</keyword>
<sequence>MTAALHEVSSPRAGIHWMLVTTFLFACQDSTSAILLATYPAMEVTWARYFVHLVVMTALISWRNPDLLRTRRPALQIFRSSLALGSTLFGMLGLQVMPLVDVSAVVWVTPVLVTALSVFLLGEKVSLGGWLSVLAGLTGVWVIINPTGIEFSPAMLFPFLSAWSGATYQIATRMLRLSDPPLTTLFYTAIVGVAVCSTSLPFTAVIPNARDAALMLFLGSLGVVSHFCMIRAFNAAPANVVAPFGYTALLWASLFSVIIFSAIPSTRTWTGEAMIVGAGLFIFWRERRK</sequence>
<organism evidence="3 4">
    <name type="scientific">Methylocapsa palsarum</name>
    <dbReference type="NCBI Taxonomy" id="1612308"/>
    <lineage>
        <taxon>Bacteria</taxon>
        <taxon>Pseudomonadati</taxon>
        <taxon>Pseudomonadota</taxon>
        <taxon>Alphaproteobacteria</taxon>
        <taxon>Hyphomicrobiales</taxon>
        <taxon>Beijerinckiaceae</taxon>
        <taxon>Methylocapsa</taxon>
    </lineage>
</organism>
<dbReference type="InterPro" id="IPR000620">
    <property type="entry name" value="EamA_dom"/>
</dbReference>
<gene>
    <name evidence="3" type="ORF">SAMN05444581_108157</name>
</gene>
<protein>
    <submittedName>
        <fullName evidence="3">Permease of the drug/metabolite transporter (DMT) superfamily</fullName>
    </submittedName>
</protein>